<dbReference type="EC" id="3.2.1.26" evidence="3 8"/>
<protein>
    <recommendedName>
        <fullName evidence="4 8">Sucrose-6-phosphate hydrolase</fullName>
        <ecNumber evidence="3 8">3.2.1.26</ecNumber>
    </recommendedName>
    <alternativeName>
        <fullName evidence="7 9">Invertase</fullName>
    </alternativeName>
</protein>
<evidence type="ECO:0000259" key="10">
    <source>
        <dbReference type="Pfam" id="PF00251"/>
    </source>
</evidence>
<proteinExistence type="inferred from homology"/>
<dbReference type="InterPro" id="IPR013320">
    <property type="entry name" value="ConA-like_dom_sf"/>
</dbReference>
<dbReference type="Pfam" id="PF00251">
    <property type="entry name" value="Glyco_hydro_32N"/>
    <property type="match status" value="1"/>
</dbReference>
<evidence type="ECO:0000313" key="12">
    <source>
        <dbReference type="EMBL" id="MFC0562335.1"/>
    </source>
</evidence>
<evidence type="ECO:0000256" key="1">
    <source>
        <dbReference type="ARBA" id="ARBA00004914"/>
    </source>
</evidence>
<dbReference type="SMART" id="SM00640">
    <property type="entry name" value="Glyco_32"/>
    <property type="match status" value="1"/>
</dbReference>
<evidence type="ECO:0000256" key="6">
    <source>
        <dbReference type="ARBA" id="ARBA00023295"/>
    </source>
</evidence>
<comment type="catalytic activity">
    <reaction evidence="8">
        <text>Hydrolysis of terminal non-reducing beta-D-fructofuranoside residues in beta-D-fructofuranosides.</text>
        <dbReference type="EC" id="3.2.1.26"/>
    </reaction>
</comment>
<gene>
    <name evidence="12" type="ORF">ACFFH4_26205</name>
</gene>
<comment type="function">
    <text evidence="9">Enables the bacterium to metabolize sucrose as a sole carbon source.</text>
</comment>
<dbReference type="Pfam" id="PF08244">
    <property type="entry name" value="Glyco_hydro_32C"/>
    <property type="match status" value="1"/>
</dbReference>
<comment type="similarity">
    <text evidence="2 8">Belongs to the glycosyl hydrolase 32 family.</text>
</comment>
<dbReference type="InterPro" id="IPR001362">
    <property type="entry name" value="Glyco_hydro_32"/>
</dbReference>
<dbReference type="GO" id="GO:0016787">
    <property type="term" value="F:hydrolase activity"/>
    <property type="evidence" value="ECO:0007669"/>
    <property type="project" value="UniProtKB-KW"/>
</dbReference>
<dbReference type="Proteomes" id="UP001589833">
    <property type="component" value="Unassembled WGS sequence"/>
</dbReference>
<dbReference type="PANTHER" id="PTHR43101:SF1">
    <property type="entry name" value="BETA-FRUCTOSIDASE"/>
    <property type="match status" value="1"/>
</dbReference>
<keyword evidence="13" id="KW-1185">Reference proteome</keyword>
<feature type="domain" description="Glycosyl hydrolase family 32 C-terminal" evidence="11">
    <location>
        <begin position="336"/>
        <end position="485"/>
    </location>
</feature>
<dbReference type="SUPFAM" id="SSF75005">
    <property type="entry name" value="Arabinanase/levansucrase/invertase"/>
    <property type="match status" value="1"/>
</dbReference>
<dbReference type="RefSeq" id="WP_273848254.1">
    <property type="nucleotide sequence ID" value="NZ_JAQQWT010000060.1"/>
</dbReference>
<evidence type="ECO:0000256" key="4">
    <source>
        <dbReference type="ARBA" id="ARBA00019623"/>
    </source>
</evidence>
<name>A0ABV6NNJ3_9BACI</name>
<evidence type="ECO:0000313" key="13">
    <source>
        <dbReference type="Proteomes" id="UP001589833"/>
    </source>
</evidence>
<evidence type="ECO:0000256" key="5">
    <source>
        <dbReference type="ARBA" id="ARBA00022801"/>
    </source>
</evidence>
<sequence length="492" mass="55652">MVKVNDRHIEALEKANQEIAQKKDVIKESAYRLNYHFMAPTGWINDPNGFSQYNGEYQLFYQYYPYDSKWGPMHWGHSKSKDLVYWEHLPVALAPSESYDSGEGVPGYGCFSGSAVVDGEELVLIYTGHVDSNEPMQVQCIATSKDGVAFEKYTQNPVVANFPEDGSKDFRDPKVWKHEDKWYMIVGTKKDGKGKAVLYVSDDLRLWKYKGVAAESDGTQGDMWECPDLFPLNDTHVLIVSPMYGTQNEKPFYVVGDMDYDKGVFTQGTCTTLDYGFDFYAPQTLVDDKGRRIMIGWMEKWLTKMPSQEHGWAGAMTIPRELILEVDTLKQKPVVELADLRTDYKKLDAFEVAEKTTLNELQEVVSETIIDFNISETTATQFGLELRSSEDGSEKTVILLDLKNKEIVMDRLLSGCGEKGISKAPLVVKGISVNLRIFMDTTSVEIFVNDGEQVITNRIFPDANSKLFNIFTQGGKVSVNSIESWKLGSVWN</sequence>
<dbReference type="CDD" id="cd08996">
    <property type="entry name" value="GH32_FFase"/>
    <property type="match status" value="1"/>
</dbReference>
<dbReference type="InterPro" id="IPR006232">
    <property type="entry name" value="Suc6P_hydrolase"/>
</dbReference>
<reference evidence="12 13" key="1">
    <citation type="submission" date="2024-09" db="EMBL/GenBank/DDBJ databases">
        <authorList>
            <person name="Sun Q."/>
            <person name="Mori K."/>
        </authorList>
    </citation>
    <scope>NUCLEOTIDE SEQUENCE [LARGE SCALE GENOMIC DNA]</scope>
    <source>
        <strain evidence="12 13">NCAIM B.02301</strain>
    </source>
</reference>
<dbReference type="PANTHER" id="PTHR43101">
    <property type="entry name" value="BETA-FRUCTOSIDASE"/>
    <property type="match status" value="1"/>
</dbReference>
<dbReference type="SUPFAM" id="SSF49899">
    <property type="entry name" value="Concanavalin A-like lectins/glucanases"/>
    <property type="match status" value="1"/>
</dbReference>
<evidence type="ECO:0000256" key="7">
    <source>
        <dbReference type="ARBA" id="ARBA00033367"/>
    </source>
</evidence>
<evidence type="ECO:0000256" key="9">
    <source>
        <dbReference type="RuleBase" id="RU365015"/>
    </source>
</evidence>
<keyword evidence="5 8" id="KW-0378">Hydrolase</keyword>
<dbReference type="EMBL" id="JBHLTR010000122">
    <property type="protein sequence ID" value="MFC0562335.1"/>
    <property type="molecule type" value="Genomic_DNA"/>
</dbReference>
<comment type="caution">
    <text evidence="12">The sequence shown here is derived from an EMBL/GenBank/DDBJ whole genome shotgun (WGS) entry which is preliminary data.</text>
</comment>
<keyword evidence="9" id="KW-0119">Carbohydrate metabolism</keyword>
<comment type="subcellular location">
    <subcellularLocation>
        <location evidence="9">Cytoplasm</location>
    </subcellularLocation>
</comment>
<comment type="pathway">
    <text evidence="1 9">Glycan biosynthesis; sucrose metabolism.</text>
</comment>
<evidence type="ECO:0000256" key="8">
    <source>
        <dbReference type="RuleBase" id="RU362110"/>
    </source>
</evidence>
<keyword evidence="9" id="KW-0963">Cytoplasm</keyword>
<dbReference type="NCBIfam" id="TIGR01322">
    <property type="entry name" value="scrB_fam"/>
    <property type="match status" value="1"/>
</dbReference>
<dbReference type="InterPro" id="IPR013148">
    <property type="entry name" value="Glyco_hydro_32_N"/>
</dbReference>
<evidence type="ECO:0000256" key="3">
    <source>
        <dbReference type="ARBA" id="ARBA00012758"/>
    </source>
</evidence>
<dbReference type="InterPro" id="IPR013189">
    <property type="entry name" value="Glyco_hydro_32_C"/>
</dbReference>
<dbReference type="Gene3D" id="2.60.120.560">
    <property type="entry name" value="Exo-inulinase, domain 1"/>
    <property type="match status" value="1"/>
</dbReference>
<feature type="domain" description="Glycosyl hydrolase family 32 N-terminal" evidence="10">
    <location>
        <begin position="36"/>
        <end position="333"/>
    </location>
</feature>
<keyword evidence="6 8" id="KW-0326">Glycosidase</keyword>
<accession>A0ABV6NNJ3</accession>
<dbReference type="InterPro" id="IPR023296">
    <property type="entry name" value="Glyco_hydro_beta-prop_sf"/>
</dbReference>
<dbReference type="InterPro" id="IPR051214">
    <property type="entry name" value="GH32_Enzymes"/>
</dbReference>
<evidence type="ECO:0000259" key="11">
    <source>
        <dbReference type="Pfam" id="PF08244"/>
    </source>
</evidence>
<evidence type="ECO:0000256" key="2">
    <source>
        <dbReference type="ARBA" id="ARBA00009902"/>
    </source>
</evidence>
<organism evidence="12 13">
    <name type="scientific">Halalkalibacter alkalisediminis</name>
    <dbReference type="NCBI Taxonomy" id="935616"/>
    <lineage>
        <taxon>Bacteria</taxon>
        <taxon>Bacillati</taxon>
        <taxon>Bacillota</taxon>
        <taxon>Bacilli</taxon>
        <taxon>Bacillales</taxon>
        <taxon>Bacillaceae</taxon>
        <taxon>Halalkalibacter</taxon>
    </lineage>
</organism>
<dbReference type="Gene3D" id="2.115.10.20">
    <property type="entry name" value="Glycosyl hydrolase domain, family 43"/>
    <property type="match status" value="1"/>
</dbReference>